<dbReference type="GeneID" id="9828047"/>
<evidence type="ECO:0000259" key="7">
    <source>
        <dbReference type="Pfam" id="PF05712"/>
    </source>
</evidence>
<dbReference type="PANTHER" id="PTHR10880">
    <property type="entry name" value="MORTALITY FACTOR 4-LIKE PROTEIN"/>
    <property type="match status" value="1"/>
</dbReference>
<dbReference type="SUPFAM" id="SSF54160">
    <property type="entry name" value="Chromo domain-like"/>
    <property type="match status" value="1"/>
</dbReference>
<evidence type="ECO:0000259" key="8">
    <source>
        <dbReference type="Pfam" id="PF11717"/>
    </source>
</evidence>
<dbReference type="Pfam" id="PF05712">
    <property type="entry name" value="MRG"/>
    <property type="match status" value="1"/>
</dbReference>
<evidence type="ECO:0000256" key="2">
    <source>
        <dbReference type="ARBA" id="ARBA00022853"/>
    </source>
</evidence>
<evidence type="ECO:0000256" key="1">
    <source>
        <dbReference type="ARBA" id="ARBA00004123"/>
    </source>
</evidence>
<dbReference type="KEGG" id="crq:GCK72_021640"/>
<accession>A0A6A5GKN1</accession>
<organism evidence="9 10">
    <name type="scientific">Caenorhabditis remanei</name>
    <name type="common">Caenorhabditis vulgaris</name>
    <dbReference type="NCBI Taxonomy" id="31234"/>
    <lineage>
        <taxon>Eukaryota</taxon>
        <taxon>Metazoa</taxon>
        <taxon>Ecdysozoa</taxon>
        <taxon>Nematoda</taxon>
        <taxon>Chromadorea</taxon>
        <taxon>Rhabditida</taxon>
        <taxon>Rhabditina</taxon>
        <taxon>Rhabditomorpha</taxon>
        <taxon>Rhabditoidea</taxon>
        <taxon>Rhabditidae</taxon>
        <taxon>Peloderinae</taxon>
        <taxon>Caenorhabditis</taxon>
    </lineage>
</organism>
<evidence type="ECO:0000313" key="10">
    <source>
        <dbReference type="Proteomes" id="UP000483820"/>
    </source>
</evidence>
<dbReference type="GO" id="GO:0006355">
    <property type="term" value="P:regulation of DNA-templated transcription"/>
    <property type="evidence" value="ECO:0007669"/>
    <property type="project" value="InterPro"/>
</dbReference>
<dbReference type="InterPro" id="IPR016197">
    <property type="entry name" value="Chromo-like_dom_sf"/>
</dbReference>
<evidence type="ECO:0000256" key="3">
    <source>
        <dbReference type="ARBA" id="ARBA00023015"/>
    </source>
</evidence>
<evidence type="ECO:0000256" key="5">
    <source>
        <dbReference type="ARBA" id="ARBA00023242"/>
    </source>
</evidence>
<dbReference type="InterPro" id="IPR026541">
    <property type="entry name" value="MRG_dom"/>
</dbReference>
<dbReference type="GO" id="GO:0006325">
    <property type="term" value="P:chromatin organization"/>
    <property type="evidence" value="ECO:0007669"/>
    <property type="project" value="UniProtKB-KW"/>
</dbReference>
<comment type="subcellular location">
    <subcellularLocation>
        <location evidence="1">Nucleus</location>
    </subcellularLocation>
</comment>
<keyword evidence="3" id="KW-0805">Transcription regulation</keyword>
<keyword evidence="4" id="KW-0804">Transcription</keyword>
<comment type="caution">
    <text evidence="9">The sequence shown here is derived from an EMBL/GenBank/DDBJ whole genome shotgun (WGS) entry which is preliminary data.</text>
</comment>
<dbReference type="Pfam" id="PF11717">
    <property type="entry name" value="Tudor-knot"/>
    <property type="match status" value="1"/>
</dbReference>
<feature type="domain" description="Tudor-knot" evidence="8">
    <location>
        <begin position="12"/>
        <end position="60"/>
    </location>
</feature>
<dbReference type="PROSITE" id="PS51640">
    <property type="entry name" value="MRG"/>
    <property type="match status" value="1"/>
</dbReference>
<evidence type="ECO:0000256" key="6">
    <source>
        <dbReference type="SAM" id="MobiDB-lite"/>
    </source>
</evidence>
<protein>
    <submittedName>
        <fullName evidence="9">Uncharacterized protein</fullName>
    </submittedName>
</protein>
<sequence length="351" mass="40052">MGATNKSMDALFKVGEKFVCLYENTTPYQAKVTAIRVVRGVDNYNVHYISYGKRHDELVPFGEEEGKMFKGTLEDYQRNHNIPPAEAMKNIIIGNPPKAGGAVEKPGPSSRKPGRPKKGKEGEQESTDPCEPSTSTEEPTHSVCLKVELPPGLLKVLGEDHSLLGKDFIPELPVTHSIDTIIREYLAKMEKDEKEELISIKDGDSATREKKKVLVKYAARKGAIRSLVEYFNASLNNFLLTEKERLQHSALLRREATKKNVRFKSVLDIPTDTVRFSEHYGIVHMVRMLTKLDELLQVSDWNDYFMEKFMDAVHDFMGFLEDNYLKYWKAEGGYRTLTAEYYRQWTTAGDE</sequence>
<gene>
    <name evidence="9" type="ORF">GCK72_021640</name>
</gene>
<reference evidence="9 10" key="1">
    <citation type="submission" date="2019-12" db="EMBL/GenBank/DDBJ databases">
        <title>Chromosome-level assembly of the Caenorhabditis remanei genome.</title>
        <authorList>
            <person name="Teterina A.A."/>
            <person name="Willis J.H."/>
            <person name="Phillips P.C."/>
        </authorList>
    </citation>
    <scope>NUCLEOTIDE SEQUENCE [LARGE SCALE GENOMIC DNA]</scope>
    <source>
        <strain evidence="9 10">PX506</strain>
        <tissue evidence="9">Whole organism</tissue>
    </source>
</reference>
<keyword evidence="2" id="KW-0156">Chromatin regulator</keyword>
<dbReference type="InterPro" id="IPR008676">
    <property type="entry name" value="MRG"/>
</dbReference>
<dbReference type="PANTHER" id="PTHR10880:SF48">
    <property type="entry name" value="MORTALITY FACTOR 4 LIKE 2"/>
    <property type="match status" value="1"/>
</dbReference>
<dbReference type="GO" id="GO:0005634">
    <property type="term" value="C:nucleus"/>
    <property type="evidence" value="ECO:0007669"/>
    <property type="project" value="UniProtKB-SubCell"/>
</dbReference>
<dbReference type="Gene3D" id="2.30.30.140">
    <property type="match status" value="1"/>
</dbReference>
<dbReference type="GO" id="GO:0035267">
    <property type="term" value="C:NuA4 histone acetyltransferase complex"/>
    <property type="evidence" value="ECO:0007669"/>
    <property type="project" value="TreeGrafter"/>
</dbReference>
<dbReference type="InterPro" id="IPR038217">
    <property type="entry name" value="MRG_C_sf"/>
</dbReference>
<proteinExistence type="predicted"/>
<name>A0A6A5GKN1_CAERE</name>
<evidence type="ECO:0000313" key="9">
    <source>
        <dbReference type="EMBL" id="KAF1755072.1"/>
    </source>
</evidence>
<dbReference type="InterPro" id="IPR025995">
    <property type="entry name" value="Tudor-knot"/>
</dbReference>
<dbReference type="AlphaFoldDB" id="A0A6A5GKN1"/>
<dbReference type="EMBL" id="WUAV01000005">
    <property type="protein sequence ID" value="KAF1755072.1"/>
    <property type="molecule type" value="Genomic_DNA"/>
</dbReference>
<dbReference type="CTD" id="9828047"/>
<evidence type="ECO:0000256" key="4">
    <source>
        <dbReference type="ARBA" id="ARBA00023163"/>
    </source>
</evidence>
<dbReference type="Proteomes" id="UP000483820">
    <property type="component" value="Chromosome V"/>
</dbReference>
<keyword evidence="5" id="KW-0539">Nucleus</keyword>
<feature type="domain" description="MRG" evidence="7">
    <location>
        <begin position="135"/>
        <end position="331"/>
    </location>
</feature>
<dbReference type="RefSeq" id="XP_003098119.2">
    <property type="nucleotide sequence ID" value="XM_003098071.2"/>
</dbReference>
<dbReference type="Gene3D" id="1.10.274.30">
    <property type="entry name" value="MRG domain"/>
    <property type="match status" value="1"/>
</dbReference>
<feature type="region of interest" description="Disordered" evidence="6">
    <location>
        <begin position="91"/>
        <end position="143"/>
    </location>
</feature>